<reference evidence="1 2" key="1">
    <citation type="submission" date="2021-06" db="EMBL/GenBank/DDBJ databases">
        <authorList>
            <person name="Kallberg Y."/>
            <person name="Tangrot J."/>
            <person name="Rosling A."/>
        </authorList>
    </citation>
    <scope>NUCLEOTIDE SEQUENCE [LARGE SCALE GENOMIC DNA]</scope>
    <source>
        <strain evidence="1 2">120-4 pot B 10/14</strain>
    </source>
</reference>
<evidence type="ECO:0000313" key="1">
    <source>
        <dbReference type="EMBL" id="CAG8767464.1"/>
    </source>
</evidence>
<keyword evidence="2" id="KW-1185">Reference proteome</keyword>
<accession>A0ABN7VH17</accession>
<organism evidence="1 2">
    <name type="scientific">Gigaspora margarita</name>
    <dbReference type="NCBI Taxonomy" id="4874"/>
    <lineage>
        <taxon>Eukaryota</taxon>
        <taxon>Fungi</taxon>
        <taxon>Fungi incertae sedis</taxon>
        <taxon>Mucoromycota</taxon>
        <taxon>Glomeromycotina</taxon>
        <taxon>Glomeromycetes</taxon>
        <taxon>Diversisporales</taxon>
        <taxon>Gigasporaceae</taxon>
        <taxon>Gigaspora</taxon>
    </lineage>
</organism>
<gene>
    <name evidence="1" type="ORF">GMARGA_LOCUS18152</name>
</gene>
<dbReference type="Proteomes" id="UP000789901">
    <property type="component" value="Unassembled WGS sequence"/>
</dbReference>
<proteinExistence type="predicted"/>
<evidence type="ECO:0000313" key="2">
    <source>
        <dbReference type="Proteomes" id="UP000789901"/>
    </source>
</evidence>
<sequence length="196" mass="23018">MALIKDIDPNDIVEIWELFGLLMNYKHYTILLNDSRHLCTCMTLLNRVVRHWYQDSWQDKELVLQWGINISMTFQKEATDIIVSDLYIIEQIRDVNMVNVKDQQIANKKVRYANRFGRIKKALNTALDIGCEKKLINVVACFIEQKKSELENITNENNQFDQLEQLATKHLKSFSETQGYKEPTYSYNAIDPQDPI</sequence>
<comment type="caution">
    <text evidence="1">The sequence shown here is derived from an EMBL/GenBank/DDBJ whole genome shotgun (WGS) entry which is preliminary data.</text>
</comment>
<name>A0ABN7VH17_GIGMA</name>
<protein>
    <submittedName>
        <fullName evidence="1">9362_t:CDS:1</fullName>
    </submittedName>
</protein>
<dbReference type="EMBL" id="CAJVQB010014281">
    <property type="protein sequence ID" value="CAG8767464.1"/>
    <property type="molecule type" value="Genomic_DNA"/>
</dbReference>